<dbReference type="Gene3D" id="3.40.50.150">
    <property type="entry name" value="Vaccinia Virus protein VP39"/>
    <property type="match status" value="1"/>
</dbReference>
<keyword evidence="3" id="KW-1185">Reference proteome</keyword>
<accession>A0ABW4VLI4</accession>
<protein>
    <submittedName>
        <fullName evidence="2">Methyltransferase domain-containing protein</fullName>
    </submittedName>
</protein>
<name>A0ABW4VLI4_9BACT</name>
<dbReference type="Proteomes" id="UP001597361">
    <property type="component" value="Unassembled WGS sequence"/>
</dbReference>
<keyword evidence="1" id="KW-1133">Transmembrane helix</keyword>
<gene>
    <name evidence="2" type="ORF">ACFSKL_06335</name>
</gene>
<dbReference type="SUPFAM" id="SSF53335">
    <property type="entry name" value="S-adenosyl-L-methionine-dependent methyltransferases"/>
    <property type="match status" value="1"/>
</dbReference>
<dbReference type="EMBL" id="JBHUHR010000015">
    <property type="protein sequence ID" value="MFD2034400.1"/>
    <property type="molecule type" value="Genomic_DNA"/>
</dbReference>
<dbReference type="RefSeq" id="WP_376884497.1">
    <property type="nucleotide sequence ID" value="NZ_JBHUHR010000015.1"/>
</dbReference>
<keyword evidence="1" id="KW-0472">Membrane</keyword>
<keyword evidence="2" id="KW-0808">Transferase</keyword>
<reference evidence="3" key="1">
    <citation type="journal article" date="2019" name="Int. J. Syst. Evol. Microbiol.">
        <title>The Global Catalogue of Microorganisms (GCM) 10K type strain sequencing project: providing services to taxonomists for standard genome sequencing and annotation.</title>
        <authorList>
            <consortium name="The Broad Institute Genomics Platform"/>
            <consortium name="The Broad Institute Genome Sequencing Center for Infectious Disease"/>
            <person name="Wu L."/>
            <person name="Ma J."/>
        </authorList>
    </citation>
    <scope>NUCLEOTIDE SEQUENCE [LARGE SCALE GENOMIC DNA]</scope>
    <source>
        <strain evidence="3">CGMCC 1.15180</strain>
    </source>
</reference>
<organism evidence="2 3">
    <name type="scientific">Belliella marina</name>
    <dbReference type="NCBI Taxonomy" id="1644146"/>
    <lineage>
        <taxon>Bacteria</taxon>
        <taxon>Pseudomonadati</taxon>
        <taxon>Bacteroidota</taxon>
        <taxon>Cytophagia</taxon>
        <taxon>Cytophagales</taxon>
        <taxon>Cyclobacteriaceae</taxon>
        <taxon>Belliella</taxon>
    </lineage>
</organism>
<keyword evidence="2" id="KW-0489">Methyltransferase</keyword>
<feature type="transmembrane region" description="Helical" evidence="1">
    <location>
        <begin position="264"/>
        <end position="285"/>
    </location>
</feature>
<comment type="caution">
    <text evidence="2">The sequence shown here is derived from an EMBL/GenBank/DDBJ whole genome shotgun (WGS) entry which is preliminary data.</text>
</comment>
<dbReference type="PANTHER" id="PTHR43861">
    <property type="entry name" value="TRANS-ACONITATE 2-METHYLTRANSFERASE-RELATED"/>
    <property type="match status" value="1"/>
</dbReference>
<dbReference type="GO" id="GO:0032259">
    <property type="term" value="P:methylation"/>
    <property type="evidence" value="ECO:0007669"/>
    <property type="project" value="UniProtKB-KW"/>
</dbReference>
<evidence type="ECO:0000313" key="3">
    <source>
        <dbReference type="Proteomes" id="UP001597361"/>
    </source>
</evidence>
<evidence type="ECO:0000256" key="1">
    <source>
        <dbReference type="SAM" id="Phobius"/>
    </source>
</evidence>
<dbReference type="InterPro" id="IPR029063">
    <property type="entry name" value="SAM-dependent_MTases_sf"/>
</dbReference>
<dbReference type="Pfam" id="PF13489">
    <property type="entry name" value="Methyltransf_23"/>
    <property type="match status" value="1"/>
</dbReference>
<proteinExistence type="predicted"/>
<evidence type="ECO:0000313" key="2">
    <source>
        <dbReference type="EMBL" id="MFD2034400.1"/>
    </source>
</evidence>
<dbReference type="GO" id="GO:0008168">
    <property type="term" value="F:methyltransferase activity"/>
    <property type="evidence" value="ECO:0007669"/>
    <property type="project" value="UniProtKB-KW"/>
</dbReference>
<sequence>MKQTICPVCNTGMEKTQKDKILVQCNSCDVTWTYIGNPVNLEELYQDEVYKVVDNRNSIFEKIIFWESEKIIEKTEMLSESKQPLKILDFGSGKGHFLYKCQQKGWDCHGIETAKDRADFSREKYGVNVSDGFYEGGLVNGGNFDVIALLHVLEHLPDPKGLLKKLLQNLKTNGILIIEVPNIDSWQSRVAGENWMHLDLPKHLSHWNGEVLALQMEQLGLVKLCRQNFSFHLGVLGMTQALLSRLGFKKNIIKELKNNKRISLLLPIMLLLPASVFLELLSLVFGKGGILRIYFKNINSQTPHI</sequence>
<keyword evidence="1" id="KW-0812">Transmembrane</keyword>